<dbReference type="PANTHER" id="PTHR37984:SF5">
    <property type="entry name" value="PROTEIN NYNRIN-LIKE"/>
    <property type="match status" value="1"/>
</dbReference>
<dbReference type="Gene3D" id="3.30.420.10">
    <property type="entry name" value="Ribonuclease H-like superfamily/Ribonuclease H"/>
    <property type="match status" value="1"/>
</dbReference>
<gene>
    <name evidence="2" type="ORF">O0I10_013203</name>
</gene>
<dbReference type="SUPFAM" id="SSF53098">
    <property type="entry name" value="Ribonuclease H-like"/>
    <property type="match status" value="1"/>
</dbReference>
<dbReference type="GO" id="GO:0015074">
    <property type="term" value="P:DNA integration"/>
    <property type="evidence" value="ECO:0007669"/>
    <property type="project" value="InterPro"/>
</dbReference>
<keyword evidence="3" id="KW-1185">Reference proteome</keyword>
<dbReference type="Proteomes" id="UP001234581">
    <property type="component" value="Unassembled WGS sequence"/>
</dbReference>
<evidence type="ECO:0000259" key="1">
    <source>
        <dbReference type="PROSITE" id="PS50994"/>
    </source>
</evidence>
<dbReference type="InterPro" id="IPR050951">
    <property type="entry name" value="Retrovirus_Pol_polyprotein"/>
</dbReference>
<feature type="domain" description="Integrase catalytic" evidence="1">
    <location>
        <begin position="28"/>
        <end position="166"/>
    </location>
</feature>
<dbReference type="RefSeq" id="XP_058336224.1">
    <property type="nucleotide sequence ID" value="XM_058493010.1"/>
</dbReference>
<dbReference type="AlphaFoldDB" id="A0AAD7UPR4"/>
<comment type="caution">
    <text evidence="2">The sequence shown here is derived from an EMBL/GenBank/DDBJ whole genome shotgun (WGS) entry which is preliminary data.</text>
</comment>
<dbReference type="GO" id="GO:0005634">
    <property type="term" value="C:nucleus"/>
    <property type="evidence" value="ECO:0007669"/>
    <property type="project" value="UniProtKB-ARBA"/>
</dbReference>
<dbReference type="Pfam" id="PF00665">
    <property type="entry name" value="rve"/>
    <property type="match status" value="1"/>
</dbReference>
<dbReference type="InterPro" id="IPR036397">
    <property type="entry name" value="RNaseH_sf"/>
</dbReference>
<proteinExistence type="predicted"/>
<name>A0AAD7UPR4_9FUNG</name>
<dbReference type="GeneID" id="83220465"/>
<dbReference type="EMBL" id="JARTCD010000311">
    <property type="protein sequence ID" value="KAJ8651309.1"/>
    <property type="molecule type" value="Genomic_DNA"/>
</dbReference>
<accession>A0AAD7UPR4</accession>
<evidence type="ECO:0000313" key="3">
    <source>
        <dbReference type="Proteomes" id="UP001234581"/>
    </source>
</evidence>
<dbReference type="PANTHER" id="PTHR37984">
    <property type="entry name" value="PROTEIN CBG26694"/>
    <property type="match status" value="1"/>
</dbReference>
<protein>
    <recommendedName>
        <fullName evidence="1">Integrase catalytic domain-containing protein</fullName>
    </recommendedName>
</protein>
<feature type="non-terminal residue" evidence="2">
    <location>
        <position position="166"/>
    </location>
</feature>
<dbReference type="InterPro" id="IPR001584">
    <property type="entry name" value="Integrase_cat-core"/>
</dbReference>
<dbReference type="InterPro" id="IPR012337">
    <property type="entry name" value="RNaseH-like_sf"/>
</dbReference>
<reference evidence="2 3" key="1">
    <citation type="submission" date="2023-03" db="EMBL/GenBank/DDBJ databases">
        <title>Genome sequence of Lichtheimia ornata CBS 291.66.</title>
        <authorList>
            <person name="Mohabir J.T."/>
            <person name="Shea T.P."/>
            <person name="Kurbessoian T."/>
            <person name="Berby B."/>
            <person name="Fontaine J."/>
            <person name="Livny J."/>
            <person name="Gnirke A."/>
            <person name="Stajich J.E."/>
            <person name="Cuomo C.A."/>
        </authorList>
    </citation>
    <scope>NUCLEOTIDE SEQUENCE [LARGE SCALE GENOMIC DNA]</scope>
    <source>
        <strain evidence="2">CBS 291.66</strain>
    </source>
</reference>
<sequence length="166" mass="18895">MQADITTWLGQCPRCQLASGAEKHVHHAPTRPLSIPEAFSRWHLDFVGELPRTARGNRRILVAVHYATNWPIAVAMPDATAEAIADIIYKEIVMRFGVPEEILTDRGPNFMSRILAHYTARVGAHHLFTSAFHPRTNGKCERLNGVLKQILRKYAHGDIYPWDDYR</sequence>
<organism evidence="2 3">
    <name type="scientific">Lichtheimia ornata</name>
    <dbReference type="NCBI Taxonomy" id="688661"/>
    <lineage>
        <taxon>Eukaryota</taxon>
        <taxon>Fungi</taxon>
        <taxon>Fungi incertae sedis</taxon>
        <taxon>Mucoromycota</taxon>
        <taxon>Mucoromycotina</taxon>
        <taxon>Mucoromycetes</taxon>
        <taxon>Mucorales</taxon>
        <taxon>Lichtheimiaceae</taxon>
        <taxon>Lichtheimia</taxon>
    </lineage>
</organism>
<dbReference type="GO" id="GO:0003676">
    <property type="term" value="F:nucleic acid binding"/>
    <property type="evidence" value="ECO:0007669"/>
    <property type="project" value="InterPro"/>
</dbReference>
<evidence type="ECO:0000313" key="2">
    <source>
        <dbReference type="EMBL" id="KAJ8651309.1"/>
    </source>
</evidence>
<dbReference type="PROSITE" id="PS50994">
    <property type="entry name" value="INTEGRASE"/>
    <property type="match status" value="1"/>
</dbReference>